<protein>
    <submittedName>
        <fullName evidence="1">Uncharacterized protein</fullName>
    </submittedName>
</protein>
<organism evidence="1 2">
    <name type="scientific">[Mycoplasma] phocae</name>
    <dbReference type="NCBI Taxonomy" id="142651"/>
    <lineage>
        <taxon>Bacteria</taxon>
        <taxon>Bacillati</taxon>
        <taxon>Mycoplasmatota</taxon>
        <taxon>Mycoplasmoidales</taxon>
        <taxon>Metamycoplasmataceae</taxon>
        <taxon>Metamycoplasma</taxon>
    </lineage>
</organism>
<dbReference type="EMBL" id="CP029295">
    <property type="protein sequence ID" value="AXE60669.1"/>
    <property type="molecule type" value="Genomic_DNA"/>
</dbReference>
<dbReference type="RefSeq" id="WP_114190783.1">
    <property type="nucleotide sequence ID" value="NZ_CP029295.1"/>
</dbReference>
<reference evidence="2" key="1">
    <citation type="journal article" date="2018" name="Microbiol. Resour. Announc.">
        <title>Complete Sequence and Annotation of the Mycoplasma phocidae Strain 105T Genome.</title>
        <authorList>
            <person name="Frasca S. Jr."/>
            <person name="Kutish G.F."/>
            <person name="Michaels D.L."/>
            <person name="Brown D.R."/>
        </authorList>
    </citation>
    <scope>NUCLEOTIDE SEQUENCE [LARGE SCALE GENOMIC DNA]</scope>
    <source>
        <strain evidence="2">105</strain>
    </source>
</reference>
<dbReference type="KEGG" id="mpho:DA803_01000"/>
<proteinExistence type="predicted"/>
<gene>
    <name evidence="1" type="ORF">DA803_01000</name>
</gene>
<evidence type="ECO:0000313" key="1">
    <source>
        <dbReference type="EMBL" id="AXE60669.1"/>
    </source>
</evidence>
<dbReference type="AlphaFoldDB" id="A0A2Z5IPP2"/>
<accession>A0A2Z5IPP2</accession>
<evidence type="ECO:0000313" key="2">
    <source>
        <dbReference type="Proteomes" id="UP000252477"/>
    </source>
</evidence>
<keyword evidence="2" id="KW-1185">Reference proteome</keyword>
<name>A0A2Z5IPP2_9BACT</name>
<sequence>MFLLLSFISLLELSSFVLGIEFGESVELNIGSGVGVGGVGSDFGSNGGVCLGFGTSGFGESVSLTLAHAAAIKGNVAIGVDKVTHHLKFFCSY</sequence>
<dbReference type="Proteomes" id="UP000252477">
    <property type="component" value="Chromosome"/>
</dbReference>